<name>A0ACC2FTX9_DALPE</name>
<accession>A0ACC2FTX9</accession>
<gene>
    <name evidence="1" type="ORF">DPEC_G00252160</name>
</gene>
<sequence>MQIQSIPHHACMASLTYHDAFGCFLCYLSMWSSVKEYLFLQTGPSYRSQSMRLNQPPVCSLPPPLRSNVNCPRRFPLAVKDLDRDRVRCRFARPDLGECMDCPEYNFLTIEDTCTLVYNGESSAGQYSVKLMVEDFPRYSPGPINGTNPFSSVPMHLSLTVEAASPGCNAEPVTTGQTPTDGATIHVLPYQQINLTVTFMSEFESVSEIVVVGPPDLFRTTMQTQGSLATMNLTWVRGPNNLPSLLPLCFIANTQSLQSKPSCIWLHQRQMVTLPPGTELTCQKTEMNLVLPITTLNNLILSELQLNDPSCNVTYNSTHVMAHFSLTGCGTKIVHSGSELVYTNTLQSVRNTVISRLPLLVLPLACRYPAIEVKGPLYNITIPKEQETFGVVKFWLEFYPPGVGPFANQTRIVNPQPPSLRRRRDASVSAMDRLNTLDMLVFSNATLDRVELMVGSCMESETADMAVSKYIVDQGCNAGNGSLEVLTSTSNARVYRIDLGSVNTQATTMYVECTVYLCVSLMPSQKCPDQCNVVKSNKQTVDSLLTRTYTVRSGSVSLLSNPPGPAIPAGVTAAPGVGAAAPGAGAAATVPTTTAKTTSSSNALSENASMAMGLVLAVIHVLLQSTL</sequence>
<evidence type="ECO:0000313" key="2">
    <source>
        <dbReference type="Proteomes" id="UP001157502"/>
    </source>
</evidence>
<keyword evidence="2" id="KW-1185">Reference proteome</keyword>
<reference evidence="1" key="1">
    <citation type="submission" date="2021-05" db="EMBL/GenBank/DDBJ databases">
        <authorList>
            <person name="Pan Q."/>
            <person name="Jouanno E."/>
            <person name="Zahm M."/>
            <person name="Klopp C."/>
            <person name="Cabau C."/>
            <person name="Louis A."/>
            <person name="Berthelot C."/>
            <person name="Parey E."/>
            <person name="Roest Crollius H."/>
            <person name="Montfort J."/>
            <person name="Robinson-Rechavi M."/>
            <person name="Bouchez O."/>
            <person name="Lampietro C."/>
            <person name="Lopez Roques C."/>
            <person name="Donnadieu C."/>
            <person name="Postlethwait J."/>
            <person name="Bobe J."/>
            <person name="Dillon D."/>
            <person name="Chandos A."/>
            <person name="von Hippel F."/>
            <person name="Guiguen Y."/>
        </authorList>
    </citation>
    <scope>NUCLEOTIDE SEQUENCE</scope>
    <source>
        <strain evidence="1">YG-Jan2019</strain>
    </source>
</reference>
<comment type="caution">
    <text evidence="1">The sequence shown here is derived from an EMBL/GenBank/DDBJ whole genome shotgun (WGS) entry which is preliminary data.</text>
</comment>
<organism evidence="1 2">
    <name type="scientific">Dallia pectoralis</name>
    <name type="common">Alaska blackfish</name>
    <dbReference type="NCBI Taxonomy" id="75939"/>
    <lineage>
        <taxon>Eukaryota</taxon>
        <taxon>Metazoa</taxon>
        <taxon>Chordata</taxon>
        <taxon>Craniata</taxon>
        <taxon>Vertebrata</taxon>
        <taxon>Euteleostomi</taxon>
        <taxon>Actinopterygii</taxon>
        <taxon>Neopterygii</taxon>
        <taxon>Teleostei</taxon>
        <taxon>Protacanthopterygii</taxon>
        <taxon>Esociformes</taxon>
        <taxon>Umbridae</taxon>
        <taxon>Dallia</taxon>
    </lineage>
</organism>
<evidence type="ECO:0000313" key="1">
    <source>
        <dbReference type="EMBL" id="KAJ7994695.1"/>
    </source>
</evidence>
<dbReference type="Proteomes" id="UP001157502">
    <property type="component" value="Chromosome 22"/>
</dbReference>
<protein>
    <submittedName>
        <fullName evidence="1">Uncharacterized protein</fullName>
    </submittedName>
</protein>
<dbReference type="EMBL" id="CM055749">
    <property type="protein sequence ID" value="KAJ7994695.1"/>
    <property type="molecule type" value="Genomic_DNA"/>
</dbReference>
<proteinExistence type="predicted"/>